<evidence type="ECO:0000313" key="3">
    <source>
        <dbReference type="EMBL" id="CAB1435277.1"/>
    </source>
</evidence>
<protein>
    <recommendedName>
        <fullName evidence="2">UBZ2-type domain-containing protein</fullName>
    </recommendedName>
</protein>
<gene>
    <name evidence="3" type="ORF">PLEPLA_LOCUS23369</name>
</gene>
<sequence>MDENQTKSKLKRKKSSVERPQAESFSRDRERSMDITEEICGSVDPAAAWWSREELPAAESLWAITLNSALPYLQDQHRHLVPDLPNLSAGRPAAQQLGEQWWCDLREDVGPLPEPAPPSPRTFSSPDPLGRCSPQREVAVHTKPAVHTSDTQFSSHSSGRTAPQALGKRQWSSLHNREEAASSAGCSSVRGGEGGGGGEQDETVGLVKRQLITNQVKERVNEEEVVMDKEEEEELGSVRGDVGAAGGGEEGGGERLQSCPMCLIVFPVGFTQMDCDGHLAQCLSEMNVDMTW</sequence>
<feature type="domain" description="UBZ2-type" evidence="2">
    <location>
        <begin position="256"/>
        <end position="292"/>
    </location>
</feature>
<keyword evidence="4" id="KW-1185">Reference proteome</keyword>
<evidence type="ECO:0000313" key="4">
    <source>
        <dbReference type="Proteomes" id="UP001153269"/>
    </source>
</evidence>
<dbReference type="Pfam" id="PF15750">
    <property type="entry name" value="UBZ_FAAP20"/>
    <property type="match status" value="1"/>
</dbReference>
<dbReference type="InterPro" id="IPR052689">
    <property type="entry name" value="FA_core_complex_assoc"/>
</dbReference>
<comment type="caution">
    <text evidence="3">The sequence shown here is derived from an EMBL/GenBank/DDBJ whole genome shotgun (WGS) entry which is preliminary data.</text>
</comment>
<feature type="region of interest" description="Disordered" evidence="1">
    <location>
        <begin position="1"/>
        <end position="34"/>
    </location>
</feature>
<evidence type="ECO:0000259" key="2">
    <source>
        <dbReference type="PROSITE" id="PS51906"/>
    </source>
</evidence>
<dbReference type="EMBL" id="CADEAL010001757">
    <property type="protein sequence ID" value="CAB1435277.1"/>
    <property type="molecule type" value="Genomic_DNA"/>
</dbReference>
<name>A0A9N7US26_PLEPL</name>
<dbReference type="InterPro" id="IPR031490">
    <property type="entry name" value="UBZ2_FAAP20"/>
</dbReference>
<feature type="region of interest" description="Disordered" evidence="1">
    <location>
        <begin position="109"/>
        <end position="205"/>
    </location>
</feature>
<organism evidence="3 4">
    <name type="scientific">Pleuronectes platessa</name>
    <name type="common">European plaice</name>
    <dbReference type="NCBI Taxonomy" id="8262"/>
    <lineage>
        <taxon>Eukaryota</taxon>
        <taxon>Metazoa</taxon>
        <taxon>Chordata</taxon>
        <taxon>Craniata</taxon>
        <taxon>Vertebrata</taxon>
        <taxon>Euteleostomi</taxon>
        <taxon>Actinopterygii</taxon>
        <taxon>Neopterygii</taxon>
        <taxon>Teleostei</taxon>
        <taxon>Neoteleostei</taxon>
        <taxon>Acanthomorphata</taxon>
        <taxon>Carangaria</taxon>
        <taxon>Pleuronectiformes</taxon>
        <taxon>Pleuronectoidei</taxon>
        <taxon>Pleuronectidae</taxon>
        <taxon>Pleuronectes</taxon>
    </lineage>
</organism>
<dbReference type="PANTHER" id="PTHR37862">
    <property type="entry name" value="FANCONI ANEMIA CORE COMPLEX-ASSOCIATED PROTEIN 20"/>
    <property type="match status" value="1"/>
</dbReference>
<accession>A0A9N7US26</accession>
<feature type="compositionally biased region" description="Basic and acidic residues" evidence="1">
    <location>
        <begin position="15"/>
        <end position="34"/>
    </location>
</feature>
<dbReference type="GO" id="GO:0043240">
    <property type="term" value="C:Fanconi anaemia nuclear complex"/>
    <property type="evidence" value="ECO:0007669"/>
    <property type="project" value="TreeGrafter"/>
</dbReference>
<dbReference type="Proteomes" id="UP001153269">
    <property type="component" value="Unassembled WGS sequence"/>
</dbReference>
<feature type="compositionally biased region" description="Polar residues" evidence="1">
    <location>
        <begin position="148"/>
        <end position="161"/>
    </location>
</feature>
<proteinExistence type="predicted"/>
<dbReference type="PANTHER" id="PTHR37862:SF1">
    <property type="entry name" value="FANCONI ANEMIA CORE COMPLEX-ASSOCIATED PROTEIN 20"/>
    <property type="match status" value="1"/>
</dbReference>
<dbReference type="AlphaFoldDB" id="A0A9N7US26"/>
<dbReference type="GO" id="GO:0043130">
    <property type="term" value="F:ubiquitin binding"/>
    <property type="evidence" value="ECO:0007669"/>
    <property type="project" value="InterPro"/>
</dbReference>
<dbReference type="PROSITE" id="PS51906">
    <property type="entry name" value="ZF_UBZ2"/>
    <property type="match status" value="1"/>
</dbReference>
<reference evidence="3" key="1">
    <citation type="submission" date="2020-03" db="EMBL/GenBank/DDBJ databases">
        <authorList>
            <person name="Weist P."/>
        </authorList>
    </citation>
    <scope>NUCLEOTIDE SEQUENCE</scope>
</reference>
<evidence type="ECO:0000256" key="1">
    <source>
        <dbReference type="SAM" id="MobiDB-lite"/>
    </source>
</evidence>